<keyword evidence="6 11" id="KW-0547">Nucleotide-binding</keyword>
<proteinExistence type="inferred from homology"/>
<dbReference type="OrthoDB" id="15425at2759"/>
<dbReference type="InterPro" id="IPR000031">
    <property type="entry name" value="PurE_dom"/>
</dbReference>
<comment type="similarity">
    <text evidence="3 11">In the C-terminal section; belongs to the AIR carboxylase family. Class I subfamily.</text>
</comment>
<sequence>MLTSRNVGVLGGGQLGRMLMEAANRLNIQMTILDVDNAPAKQISAHHGHITGSFADRTSVRRLADSCDVITAEIEHVDTYALEEVEGQVEVQPSWQSIRIIQDKFAQKEHLSRYAIPMAEYRELKSNTVEELEAIGEELGYPLMLKSKTLAYDGRGNYTVNSKASIPAAFDALKDRPLYAEKWASFKMELAVMVVKTKDGVLSYPTVETVQEDSICKLVYAPSRGVSETIDKKAQELARNAVAAFEGNGVFGVEMFLLEDDSLLLCELASRIHNSGHYTIEACPMSQFEAHLRAILDLPIPQQSLQIRQPAIMVNILGGSTPDSHLKVAERALSIPNASIHLYSKGAARPGRKMGHVTITARTMNEAESLVQPLLGPTDAVVATLKSPILFHPPRPTSARRRPTIGVVMGSDSDLKTLIPGLNLLKYTFGIEPEVDITSAHRTPEYMAEYASTAASRGIKVIIAAAGGAAHLPGMAAAHTSLPVIGVPVKGSSLDGVDSLYSIVQMPRGVPVATVGINNSINAALLAARILGAFDEQLRRKVEDYAKIAKVENLDVKGAKMREIGWEKYFEQMSK</sequence>
<dbReference type="AlphaFoldDB" id="A0A8H7Z1W0"/>
<dbReference type="NCBIfam" id="TIGR01162">
    <property type="entry name" value="purE"/>
    <property type="match status" value="1"/>
</dbReference>
<dbReference type="UniPathway" id="UPA00074">
    <property type="reaction ID" value="UER00130"/>
</dbReference>
<evidence type="ECO:0000256" key="5">
    <source>
        <dbReference type="ARBA" id="ARBA00021059"/>
    </source>
</evidence>
<dbReference type="GO" id="GO:0005524">
    <property type="term" value="F:ATP binding"/>
    <property type="evidence" value="ECO:0007669"/>
    <property type="project" value="UniProtKB-UniRule"/>
</dbReference>
<dbReference type="InterPro" id="IPR003135">
    <property type="entry name" value="ATP-grasp_carboxylate-amine"/>
</dbReference>
<dbReference type="FunFam" id="3.30.470.20:FF:000037">
    <property type="entry name" value="Phosphoribosylaminoimidazole carboxylase, chloroplastic"/>
    <property type="match status" value="1"/>
</dbReference>
<dbReference type="SUPFAM" id="SSF52440">
    <property type="entry name" value="PreATP-grasp domain"/>
    <property type="match status" value="1"/>
</dbReference>
<dbReference type="SUPFAM" id="SSF56059">
    <property type="entry name" value="Glutathione synthetase ATP-binding domain-like"/>
    <property type="match status" value="1"/>
</dbReference>
<dbReference type="Pfam" id="PF00731">
    <property type="entry name" value="AIRC"/>
    <property type="match status" value="1"/>
</dbReference>
<dbReference type="GO" id="GO:0004638">
    <property type="term" value="F:phosphoribosylaminoimidazole carboxylase activity"/>
    <property type="evidence" value="ECO:0007669"/>
    <property type="project" value="UniProtKB-UniRule"/>
</dbReference>
<dbReference type="InterPro" id="IPR016301">
    <property type="entry name" value="Ade2_fungi/plant"/>
</dbReference>
<dbReference type="InterPro" id="IPR054350">
    <property type="entry name" value="PurT/PurK_preATP-grasp"/>
</dbReference>
<dbReference type="SMART" id="SM01001">
    <property type="entry name" value="AIRC"/>
    <property type="match status" value="1"/>
</dbReference>
<dbReference type="PANTHER" id="PTHR11609">
    <property type="entry name" value="PURINE BIOSYNTHESIS PROTEIN 6/7, PUR6/7"/>
    <property type="match status" value="1"/>
</dbReference>
<dbReference type="PANTHER" id="PTHR11609:SF5">
    <property type="entry name" value="PHOSPHORIBOSYLAMINOIMIDAZOLE CARBOXYLASE"/>
    <property type="match status" value="1"/>
</dbReference>
<evidence type="ECO:0000256" key="9">
    <source>
        <dbReference type="ARBA" id="ARBA00022840"/>
    </source>
</evidence>
<dbReference type="NCBIfam" id="NF004679">
    <property type="entry name" value="PRK06019.1-5"/>
    <property type="match status" value="1"/>
</dbReference>
<evidence type="ECO:0000313" key="13">
    <source>
        <dbReference type="EMBL" id="KAG5302619.1"/>
    </source>
</evidence>
<dbReference type="NCBIfam" id="TIGR01161">
    <property type="entry name" value="purK"/>
    <property type="match status" value="1"/>
</dbReference>
<dbReference type="FunFam" id="3.40.50.20:FF:000030">
    <property type="entry name" value="Phosphoribosylaminoimidazole carboxylase"/>
    <property type="match status" value="1"/>
</dbReference>
<evidence type="ECO:0000259" key="12">
    <source>
        <dbReference type="PROSITE" id="PS50975"/>
    </source>
</evidence>
<dbReference type="InterPro" id="IPR040686">
    <property type="entry name" value="PurK_C"/>
</dbReference>
<dbReference type="InterPro" id="IPR033747">
    <property type="entry name" value="PurE_ClassI"/>
</dbReference>
<dbReference type="InterPro" id="IPR011761">
    <property type="entry name" value="ATP-grasp"/>
</dbReference>
<dbReference type="PIRSF" id="PIRSF001340">
    <property type="entry name" value="AIR_carboxylase"/>
    <property type="match status" value="1"/>
</dbReference>
<dbReference type="HAMAP" id="MF_01928">
    <property type="entry name" value="PurK"/>
    <property type="match status" value="1"/>
</dbReference>
<comment type="caution">
    <text evidence="13">The sequence shown here is derived from an EMBL/GenBank/DDBJ whole genome shotgun (WGS) entry which is preliminary data.</text>
</comment>
<dbReference type="Pfam" id="PF02222">
    <property type="entry name" value="ATP-grasp"/>
    <property type="match status" value="1"/>
</dbReference>
<evidence type="ECO:0000256" key="1">
    <source>
        <dbReference type="ARBA" id="ARBA00001244"/>
    </source>
</evidence>
<evidence type="ECO:0000256" key="6">
    <source>
        <dbReference type="ARBA" id="ARBA00022741"/>
    </source>
</evidence>
<dbReference type="Pfam" id="PF22660">
    <property type="entry name" value="RS_preATP-grasp-like"/>
    <property type="match status" value="1"/>
</dbReference>
<dbReference type="SUPFAM" id="SSF51246">
    <property type="entry name" value="Rudiment single hybrid motif"/>
    <property type="match status" value="1"/>
</dbReference>
<evidence type="ECO:0000313" key="14">
    <source>
        <dbReference type="Proteomes" id="UP000670092"/>
    </source>
</evidence>
<evidence type="ECO:0000256" key="8">
    <source>
        <dbReference type="ARBA" id="ARBA00022793"/>
    </source>
</evidence>
<dbReference type="Gene3D" id="3.40.50.1970">
    <property type="match status" value="1"/>
</dbReference>
<gene>
    <name evidence="13" type="primary">ADE2</name>
    <name evidence="13" type="ORF">I7I52_00311</name>
</gene>
<dbReference type="Proteomes" id="UP000670092">
    <property type="component" value="Unassembled WGS sequence"/>
</dbReference>
<dbReference type="Gene3D" id="3.40.50.20">
    <property type="match status" value="1"/>
</dbReference>
<evidence type="ECO:0000256" key="2">
    <source>
        <dbReference type="ARBA" id="ARBA00004747"/>
    </source>
</evidence>
<dbReference type="EMBL" id="JAEVHI010000001">
    <property type="protein sequence ID" value="KAG5302619.1"/>
    <property type="molecule type" value="Genomic_DNA"/>
</dbReference>
<keyword evidence="9 11" id="KW-0067">ATP-binding</keyword>
<dbReference type="HAMAP" id="MF_01929">
    <property type="entry name" value="PurE_classI"/>
    <property type="match status" value="1"/>
</dbReference>
<evidence type="ECO:0000256" key="11">
    <source>
        <dbReference type="PIRNR" id="PIRNR001340"/>
    </source>
</evidence>
<dbReference type="InterPro" id="IPR013815">
    <property type="entry name" value="ATP_grasp_subdomain_1"/>
</dbReference>
<name>A0A8H7Z1W0_AJECA</name>
<feature type="domain" description="ATP-grasp" evidence="12">
    <location>
        <begin position="108"/>
        <end position="296"/>
    </location>
</feature>
<dbReference type="EC" id="4.1.1.21" evidence="4 11"/>
<dbReference type="InterPro" id="IPR016185">
    <property type="entry name" value="PreATP-grasp_dom_sf"/>
</dbReference>
<dbReference type="VEuPathDB" id="FungiDB:I7I52_00311"/>
<comment type="pathway">
    <text evidence="2 11">Purine metabolism; IMP biosynthesis via de novo pathway; 5-amino-1-(5-phospho-D-ribosyl)imidazole-4-carboxylate from 5-amino-1-(5-phospho-D-ribosyl)imidazole (carboxylase route): step 1/1.</text>
</comment>
<comment type="catalytic activity">
    <reaction evidence="1 11">
        <text>5-amino-1-(5-phospho-D-ribosyl)imidazole-4-carboxylate + H(+) = 5-amino-1-(5-phospho-beta-D-ribosyl)imidazole + CO2</text>
        <dbReference type="Rhea" id="RHEA:10792"/>
        <dbReference type="ChEBI" id="CHEBI:15378"/>
        <dbReference type="ChEBI" id="CHEBI:16526"/>
        <dbReference type="ChEBI" id="CHEBI:77657"/>
        <dbReference type="ChEBI" id="CHEBI:137981"/>
        <dbReference type="EC" id="4.1.1.21"/>
    </reaction>
</comment>
<keyword evidence="10 11" id="KW-0456">Lyase</keyword>
<dbReference type="InterPro" id="IPR011054">
    <property type="entry name" value="Rudment_hybrid_motif"/>
</dbReference>
<protein>
    <recommendedName>
        <fullName evidence="5 11">Phosphoribosylaminoimidazole carboxylase</fullName>
        <ecNumber evidence="4 11">4.1.1.21</ecNumber>
    </recommendedName>
</protein>
<keyword evidence="8 11" id="KW-0210">Decarboxylase</keyword>
<dbReference type="SUPFAM" id="SSF52255">
    <property type="entry name" value="N5-CAIR mutase (phosphoribosylaminoimidazole carboxylase, PurE)"/>
    <property type="match status" value="1"/>
</dbReference>
<dbReference type="GO" id="GO:0046872">
    <property type="term" value="F:metal ion binding"/>
    <property type="evidence" value="ECO:0007669"/>
    <property type="project" value="InterPro"/>
</dbReference>
<keyword evidence="7 11" id="KW-0658">Purine biosynthesis</keyword>
<evidence type="ECO:0000256" key="7">
    <source>
        <dbReference type="ARBA" id="ARBA00022755"/>
    </source>
</evidence>
<dbReference type="Gene3D" id="3.30.470.20">
    <property type="entry name" value="ATP-grasp fold, B domain"/>
    <property type="match status" value="1"/>
</dbReference>
<evidence type="ECO:0000256" key="10">
    <source>
        <dbReference type="ARBA" id="ARBA00023239"/>
    </source>
</evidence>
<evidence type="ECO:0000256" key="3">
    <source>
        <dbReference type="ARBA" id="ARBA00006114"/>
    </source>
</evidence>
<accession>A0A8H7Z1W0</accession>
<dbReference type="GO" id="GO:0006189">
    <property type="term" value="P:'de novo' IMP biosynthetic process"/>
    <property type="evidence" value="ECO:0007669"/>
    <property type="project" value="UniProtKB-UniRule"/>
</dbReference>
<dbReference type="Gene3D" id="3.30.1490.20">
    <property type="entry name" value="ATP-grasp fold, A domain"/>
    <property type="match status" value="1"/>
</dbReference>
<reference evidence="13 14" key="1">
    <citation type="submission" date="2021-01" db="EMBL/GenBank/DDBJ databases">
        <title>Chromosome-level genome assembly of a human fungal pathogen reveals clustering of transcriptionally co-regulated genes.</title>
        <authorList>
            <person name="Voorhies M."/>
            <person name="Cohen S."/>
            <person name="Shea T.P."/>
            <person name="Petrus S."/>
            <person name="Munoz J.F."/>
            <person name="Poplawski S."/>
            <person name="Goldman W.E."/>
            <person name="Michael T."/>
            <person name="Cuomo C.A."/>
            <person name="Sil A."/>
            <person name="Beyhan S."/>
        </authorList>
    </citation>
    <scope>NUCLEOTIDE SEQUENCE [LARGE SCALE GENOMIC DNA]</scope>
    <source>
        <strain evidence="13 14">G184AR</strain>
    </source>
</reference>
<dbReference type="InterPro" id="IPR005875">
    <property type="entry name" value="PurK"/>
</dbReference>
<dbReference type="PROSITE" id="PS50975">
    <property type="entry name" value="ATP_GRASP"/>
    <property type="match status" value="1"/>
</dbReference>
<organism evidence="13 14">
    <name type="scientific">Ajellomyces capsulatus</name>
    <name type="common">Darling's disease fungus</name>
    <name type="synonym">Histoplasma capsulatum</name>
    <dbReference type="NCBI Taxonomy" id="5037"/>
    <lineage>
        <taxon>Eukaryota</taxon>
        <taxon>Fungi</taxon>
        <taxon>Dikarya</taxon>
        <taxon>Ascomycota</taxon>
        <taxon>Pezizomycotina</taxon>
        <taxon>Eurotiomycetes</taxon>
        <taxon>Eurotiomycetidae</taxon>
        <taxon>Onygenales</taxon>
        <taxon>Ajellomycetaceae</taxon>
        <taxon>Histoplasma</taxon>
    </lineage>
</organism>
<evidence type="ECO:0000256" key="4">
    <source>
        <dbReference type="ARBA" id="ARBA00012329"/>
    </source>
</evidence>
<dbReference type="Pfam" id="PF17769">
    <property type="entry name" value="PurK_C"/>
    <property type="match status" value="1"/>
</dbReference>